<name>J9DCI3_9ZZZZ</name>
<organism evidence="2">
    <name type="scientific">gut metagenome</name>
    <dbReference type="NCBI Taxonomy" id="749906"/>
    <lineage>
        <taxon>unclassified sequences</taxon>
        <taxon>metagenomes</taxon>
        <taxon>organismal metagenomes</taxon>
    </lineage>
</organism>
<dbReference type="CDD" id="cd12797">
    <property type="entry name" value="M23_peptidase"/>
    <property type="match status" value="1"/>
</dbReference>
<dbReference type="GO" id="GO:0004222">
    <property type="term" value="F:metalloendopeptidase activity"/>
    <property type="evidence" value="ECO:0007669"/>
    <property type="project" value="TreeGrafter"/>
</dbReference>
<accession>J9DCI3</accession>
<dbReference type="AlphaFoldDB" id="J9DCI3"/>
<dbReference type="InterPro" id="IPR016047">
    <property type="entry name" value="M23ase_b-sheet_dom"/>
</dbReference>
<evidence type="ECO:0000259" key="1">
    <source>
        <dbReference type="Pfam" id="PF01551"/>
    </source>
</evidence>
<proteinExistence type="predicted"/>
<reference evidence="2" key="1">
    <citation type="journal article" date="2012" name="PLoS ONE">
        <title>Gene sets for utilization of primary and secondary nutrition supplies in the distal gut of endangered iberian lynx.</title>
        <authorList>
            <person name="Alcaide M."/>
            <person name="Messina E."/>
            <person name="Richter M."/>
            <person name="Bargiela R."/>
            <person name="Peplies J."/>
            <person name="Huws S.A."/>
            <person name="Newbold C.J."/>
            <person name="Golyshin P.N."/>
            <person name="Simon M.A."/>
            <person name="Lopez G."/>
            <person name="Yakimov M.M."/>
            <person name="Ferrer M."/>
        </authorList>
    </citation>
    <scope>NUCLEOTIDE SEQUENCE</scope>
</reference>
<dbReference type="Pfam" id="PF01551">
    <property type="entry name" value="Peptidase_M23"/>
    <property type="match status" value="1"/>
</dbReference>
<sequence>MKYTEEMILQSPSGYCMPFEEEKNKEVTLSKGYGEQKDAVTGETSFHHGINFHASHRPLAAVASGVVSSIGTDKEHGVYIVIRYGKYEVTYAHLANIFIRFGQKVKAGQTVAISGNDLHMEVAFDGEELNPIEFLTMLYGNIQALGKSGHGAAHEFTPFDGEIKTRYDRDKEEIEELMLRFLPVYMEDLFRGEYIVPEYTEQSLRNVFTVGAAKNYFFESMPSMANPLGIGSRALPLAGKVQNLLIADFLNYLALRHNVYLSTMSEEVKKTSIRGSSRQWHYRPVVGTGDRRAELRYSESRVRLSRPCRSPMVDESMVQ</sequence>
<feature type="domain" description="M23ase beta-sheet core" evidence="1">
    <location>
        <begin position="46"/>
        <end position="131"/>
    </location>
</feature>
<dbReference type="PANTHER" id="PTHR21666:SF270">
    <property type="entry name" value="MUREIN HYDROLASE ACTIVATOR ENVC"/>
    <property type="match status" value="1"/>
</dbReference>
<dbReference type="InterPro" id="IPR011055">
    <property type="entry name" value="Dup_hybrid_motif"/>
</dbReference>
<dbReference type="InterPro" id="IPR050570">
    <property type="entry name" value="Cell_wall_metabolism_enzyme"/>
</dbReference>
<dbReference type="EMBL" id="AMCI01000133">
    <property type="protein sequence ID" value="EJX10671.1"/>
    <property type="molecule type" value="Genomic_DNA"/>
</dbReference>
<gene>
    <name evidence="2" type="ORF">EVA_00712</name>
</gene>
<dbReference type="SUPFAM" id="SSF51261">
    <property type="entry name" value="Duplicated hybrid motif"/>
    <property type="match status" value="1"/>
</dbReference>
<dbReference type="Gene3D" id="2.70.70.10">
    <property type="entry name" value="Glucose Permease (Domain IIA)"/>
    <property type="match status" value="1"/>
</dbReference>
<dbReference type="PANTHER" id="PTHR21666">
    <property type="entry name" value="PEPTIDASE-RELATED"/>
    <property type="match status" value="1"/>
</dbReference>
<comment type="caution">
    <text evidence="2">The sequence shown here is derived from an EMBL/GenBank/DDBJ whole genome shotgun (WGS) entry which is preliminary data.</text>
</comment>
<evidence type="ECO:0000313" key="2">
    <source>
        <dbReference type="EMBL" id="EJX10671.1"/>
    </source>
</evidence>
<protein>
    <submittedName>
        <fullName evidence="2">Protein containing Peptidase M23 domain protein</fullName>
    </submittedName>
</protein>